<accession>A0A080N4J0</accession>
<evidence type="ECO:0000256" key="1">
    <source>
        <dbReference type="SAM" id="SignalP"/>
    </source>
</evidence>
<dbReference type="Proteomes" id="UP000028730">
    <property type="component" value="Unassembled WGS sequence"/>
</dbReference>
<evidence type="ECO:0000313" key="3">
    <source>
        <dbReference type="Proteomes" id="UP000028730"/>
    </source>
</evidence>
<dbReference type="InterPro" id="IPR006059">
    <property type="entry name" value="SBP"/>
</dbReference>
<comment type="caution">
    <text evidence="2">The sequence shown here is derived from an EMBL/GenBank/DDBJ whole genome shotgun (WGS) entry which is preliminary data.</text>
</comment>
<dbReference type="Pfam" id="PF01547">
    <property type="entry name" value="SBP_bac_1"/>
    <property type="match status" value="1"/>
</dbReference>
<feature type="chain" id="PRO_5001751136" evidence="1">
    <location>
        <begin position="23"/>
        <end position="456"/>
    </location>
</feature>
<dbReference type="PANTHER" id="PTHR43649">
    <property type="entry name" value="ARABINOSE-BINDING PROTEIN-RELATED"/>
    <property type="match status" value="1"/>
</dbReference>
<gene>
    <name evidence="2" type="ORF">BBOMB_0778</name>
</gene>
<dbReference type="PROSITE" id="PS51257">
    <property type="entry name" value="PROKAR_LIPOPROTEIN"/>
    <property type="match status" value="1"/>
</dbReference>
<dbReference type="EMBL" id="ATLK01000001">
    <property type="protein sequence ID" value="KFF31425.1"/>
    <property type="molecule type" value="Genomic_DNA"/>
</dbReference>
<dbReference type="OrthoDB" id="366726at2"/>
<dbReference type="SUPFAM" id="SSF53850">
    <property type="entry name" value="Periplasmic binding protein-like II"/>
    <property type="match status" value="1"/>
</dbReference>
<dbReference type="AlphaFoldDB" id="A0A080N4J0"/>
<proteinExistence type="predicted"/>
<dbReference type="Gene3D" id="3.40.190.10">
    <property type="entry name" value="Periplasmic binding protein-like II"/>
    <property type="match status" value="2"/>
</dbReference>
<dbReference type="InterPro" id="IPR050490">
    <property type="entry name" value="Bact_solute-bd_prot1"/>
</dbReference>
<organism evidence="2 3">
    <name type="scientific">Bifidobacterium bombi DSM 19703</name>
    <dbReference type="NCBI Taxonomy" id="1341695"/>
    <lineage>
        <taxon>Bacteria</taxon>
        <taxon>Bacillati</taxon>
        <taxon>Actinomycetota</taxon>
        <taxon>Actinomycetes</taxon>
        <taxon>Bifidobacteriales</taxon>
        <taxon>Bifidobacteriaceae</taxon>
        <taxon>Bifidobacterium</taxon>
    </lineage>
</organism>
<protein>
    <submittedName>
        <fullName evidence="2">Sugar ABC transporter, solute-binding protein</fullName>
    </submittedName>
</protein>
<sequence length="456" mass="50091">MKRRNVIFSALAVTLSATMALAGCGGSGSSNSSNQTLKVFYQKTDGFKAFDIIAQKQKAVFEKAHPGVKVELQPVSAQESDYKTKLSLAQRSSETAPDVIYQDSDSLQADVDAGYLLNMQKYVDKWEDWKQFTPTAKNIGKGKDGFYGVPISTDTRVIWYNRQIFQKAGIAVPWQPKNWDEILQAARTIKKNVPGVIPMNMFVGTAVGEGTTMQSFDELLWGTGLGDNALSDRKTGKWVVGSKGFSDSLKFLKTIYDEKLTPEASEEFDPNIGTKISTELLPQGKMAMTVDGSWMPQTWVTKGSAGEWPQAREVMGIANFPTQHGQKPGFTTAAGGWNISISAKSQKPDLAFDFIKLLTSKESTIEFLTSSGNSTVRKDVAEDARYKNINPFMEDLSTSIQYAHFRPTVAEYTKISSEIQKATEKIATGTSAEEAAKAYDEAVIDIAGKDMTVTEK</sequence>
<name>A0A080N4J0_9BIFI</name>
<feature type="signal peptide" evidence="1">
    <location>
        <begin position="1"/>
        <end position="22"/>
    </location>
</feature>
<keyword evidence="3" id="KW-1185">Reference proteome</keyword>
<reference evidence="2 3" key="1">
    <citation type="journal article" date="2014" name="Appl. Environ. Microbiol.">
        <title>Genomic encyclopedia of type strains of the genus Bifidobacterium.</title>
        <authorList>
            <person name="Milani C."/>
            <person name="Lugli G.A."/>
            <person name="Duranti S."/>
            <person name="Turroni F."/>
            <person name="Bottacini F."/>
            <person name="Mangifesta M."/>
            <person name="Sanchez B."/>
            <person name="Viappiani A."/>
            <person name="Mancabelli L."/>
            <person name="Taminiau B."/>
            <person name="Delcenserie V."/>
            <person name="Barrangou R."/>
            <person name="Margolles A."/>
            <person name="van Sinderen D."/>
            <person name="Ventura M."/>
        </authorList>
    </citation>
    <scope>NUCLEOTIDE SEQUENCE [LARGE SCALE GENOMIC DNA]</scope>
    <source>
        <strain evidence="2 3">DSM 19703</strain>
    </source>
</reference>
<keyword evidence="1" id="KW-0732">Signal</keyword>
<evidence type="ECO:0000313" key="2">
    <source>
        <dbReference type="EMBL" id="KFF31425.1"/>
    </source>
</evidence>
<dbReference type="STRING" id="1341695.BBOMB_0778"/>
<dbReference type="PANTHER" id="PTHR43649:SF14">
    <property type="entry name" value="BLR3389 PROTEIN"/>
    <property type="match status" value="1"/>
</dbReference>
<dbReference type="RefSeq" id="WP_044087126.1">
    <property type="nucleotide sequence ID" value="NZ_ATLK01000001.1"/>
</dbReference>
<dbReference type="eggNOG" id="COG1653">
    <property type="taxonomic scope" value="Bacteria"/>
</dbReference>